<organism evidence="5 6">
    <name type="scientific">Tsukamurella strandjordii</name>
    <dbReference type="NCBI Taxonomy" id="147577"/>
    <lineage>
        <taxon>Bacteria</taxon>
        <taxon>Bacillati</taxon>
        <taxon>Actinomycetota</taxon>
        <taxon>Actinomycetes</taxon>
        <taxon>Mycobacteriales</taxon>
        <taxon>Tsukamurellaceae</taxon>
        <taxon>Tsukamurella</taxon>
    </lineage>
</organism>
<dbReference type="Proteomes" id="UP001178281">
    <property type="component" value="Unassembled WGS sequence"/>
</dbReference>
<dbReference type="InterPro" id="IPR025110">
    <property type="entry name" value="AMP-bd_C"/>
</dbReference>
<accession>A0AA90SMY4</accession>
<sequence>MGTSLVSDLLPQGHALLRMVQRRVVDPARPDVALRALGYNRQYGPQAALVIKGAAENPDRAAIIDEHGTLTYAQYEAQSNALARGLRSTGLKAGDVIAVLARDHRGLMLIISAAARAGLRLAMMNTGFAKPQFAEVCEREKVQAVFHDSEFTSLLDALPDDMPRYLTWVDDTDTLPEGAQTIDQLAAGRDTKRVPQPAQQGGFIILTSGTTGLPKGATRSKVPSLATAMLVDRIPFQRRGTVVIASPIFHSTGFAMWSAGMSVGCTTVTMRRFDPENTLKLIADNKADMLVAVPTMLTRMLALPAETLAKYDTSSLKSVVVAGSAVSPELSERFQDTFGDVLYNVYGSTEVAVATVATPKNLRTAPGTVGKPPVLTTVRLYDDKDQLVEGVGERGRVFVRAGAPFEGYSDGRTKQIIDGHLSSGDMGHWDENGLLHIDGRDDDMIVSGGENVYPLEVENLLVTRDDVVEAAVIGVPDEEFGQRLRAFVVLSDGAPEGDGAELTKELKDFVRGNLARFKVPRDIVFLDTLPRNPTGKIVRRELPQD</sequence>
<dbReference type="FunFam" id="3.30.300.30:FF:000008">
    <property type="entry name" value="2,3-dihydroxybenzoate-AMP ligase"/>
    <property type="match status" value="1"/>
</dbReference>
<dbReference type="CDD" id="cd04433">
    <property type="entry name" value="AFD_class_I"/>
    <property type="match status" value="1"/>
</dbReference>
<reference evidence="5" key="1">
    <citation type="submission" date="2023-08" db="EMBL/GenBank/DDBJ databases">
        <title>The draft genome of Tsukamurella strandjordii strain 050030.</title>
        <authorList>
            <person name="Zhao F."/>
            <person name="Feng Y."/>
            <person name="Zong Z."/>
        </authorList>
    </citation>
    <scope>NUCLEOTIDE SEQUENCE</scope>
    <source>
        <strain evidence="5">050030</strain>
    </source>
</reference>
<keyword evidence="6" id="KW-1185">Reference proteome</keyword>
<dbReference type="AlphaFoldDB" id="A0AA90SMY4"/>
<dbReference type="RefSeq" id="WP_220657300.1">
    <property type="nucleotide sequence ID" value="NZ_CBCSFC010000005.1"/>
</dbReference>
<dbReference type="GO" id="GO:0006631">
    <property type="term" value="P:fatty acid metabolic process"/>
    <property type="evidence" value="ECO:0007669"/>
    <property type="project" value="TreeGrafter"/>
</dbReference>
<dbReference type="Pfam" id="PF13193">
    <property type="entry name" value="AMP-binding_C"/>
    <property type="match status" value="1"/>
</dbReference>
<protein>
    <submittedName>
        <fullName evidence="5">Acyl-CoA synthetase</fullName>
    </submittedName>
</protein>
<evidence type="ECO:0000256" key="1">
    <source>
        <dbReference type="ARBA" id="ARBA00006432"/>
    </source>
</evidence>
<dbReference type="InterPro" id="IPR042099">
    <property type="entry name" value="ANL_N_sf"/>
</dbReference>
<evidence type="ECO:0000259" key="3">
    <source>
        <dbReference type="Pfam" id="PF00501"/>
    </source>
</evidence>
<dbReference type="SUPFAM" id="SSF56801">
    <property type="entry name" value="Acetyl-CoA synthetase-like"/>
    <property type="match status" value="1"/>
</dbReference>
<dbReference type="GO" id="GO:0031956">
    <property type="term" value="F:medium-chain fatty acid-CoA ligase activity"/>
    <property type="evidence" value="ECO:0007669"/>
    <property type="project" value="TreeGrafter"/>
</dbReference>
<dbReference type="PANTHER" id="PTHR43201:SF5">
    <property type="entry name" value="MEDIUM-CHAIN ACYL-COA LIGASE ACSF2, MITOCHONDRIAL"/>
    <property type="match status" value="1"/>
</dbReference>
<name>A0AA90SMY4_9ACTN</name>
<dbReference type="EMBL" id="JAUTIX010000007">
    <property type="protein sequence ID" value="MDP0399742.1"/>
    <property type="molecule type" value="Genomic_DNA"/>
</dbReference>
<dbReference type="InterPro" id="IPR045851">
    <property type="entry name" value="AMP-bd_C_sf"/>
</dbReference>
<dbReference type="InterPro" id="IPR000873">
    <property type="entry name" value="AMP-dep_synth/lig_dom"/>
</dbReference>
<comment type="caution">
    <text evidence="5">The sequence shown here is derived from an EMBL/GenBank/DDBJ whole genome shotgun (WGS) entry which is preliminary data.</text>
</comment>
<dbReference type="PANTHER" id="PTHR43201">
    <property type="entry name" value="ACYL-COA SYNTHETASE"/>
    <property type="match status" value="1"/>
</dbReference>
<dbReference type="Gene3D" id="3.40.50.12780">
    <property type="entry name" value="N-terminal domain of ligase-like"/>
    <property type="match status" value="1"/>
</dbReference>
<evidence type="ECO:0000256" key="2">
    <source>
        <dbReference type="ARBA" id="ARBA00022598"/>
    </source>
</evidence>
<dbReference type="InterPro" id="IPR020845">
    <property type="entry name" value="AMP-binding_CS"/>
</dbReference>
<comment type="similarity">
    <text evidence="1">Belongs to the ATP-dependent AMP-binding enzyme family.</text>
</comment>
<proteinExistence type="inferred from homology"/>
<evidence type="ECO:0000313" key="5">
    <source>
        <dbReference type="EMBL" id="MDP0399742.1"/>
    </source>
</evidence>
<keyword evidence="2" id="KW-0436">Ligase</keyword>
<dbReference type="PROSITE" id="PS00455">
    <property type="entry name" value="AMP_BINDING"/>
    <property type="match status" value="1"/>
</dbReference>
<evidence type="ECO:0000259" key="4">
    <source>
        <dbReference type="Pfam" id="PF13193"/>
    </source>
</evidence>
<gene>
    <name evidence="5" type="ORF">Q7X28_17605</name>
</gene>
<feature type="domain" description="AMP-binding enzyme C-terminal" evidence="4">
    <location>
        <begin position="456"/>
        <end position="536"/>
    </location>
</feature>
<dbReference type="Pfam" id="PF00501">
    <property type="entry name" value="AMP-binding"/>
    <property type="match status" value="1"/>
</dbReference>
<dbReference type="Gene3D" id="3.30.300.30">
    <property type="match status" value="1"/>
</dbReference>
<feature type="domain" description="AMP-dependent synthetase/ligase" evidence="3">
    <location>
        <begin position="54"/>
        <end position="408"/>
    </location>
</feature>
<evidence type="ECO:0000313" key="6">
    <source>
        <dbReference type="Proteomes" id="UP001178281"/>
    </source>
</evidence>